<keyword evidence="10" id="KW-1185">Reference proteome</keyword>
<dbReference type="GO" id="GO:0055085">
    <property type="term" value="P:transmembrane transport"/>
    <property type="evidence" value="ECO:0007669"/>
    <property type="project" value="TreeGrafter"/>
</dbReference>
<reference evidence="9 10" key="1">
    <citation type="submission" date="2017-02" db="EMBL/GenBank/DDBJ databases">
        <authorList>
            <person name="Peterson S.W."/>
        </authorList>
    </citation>
    <scope>NUCLEOTIDE SEQUENCE [LARGE SCALE GENOMIC DNA]</scope>
    <source>
        <strain evidence="9 10">M1</strain>
    </source>
</reference>
<evidence type="ECO:0000256" key="3">
    <source>
        <dbReference type="ARBA" id="ARBA00022448"/>
    </source>
</evidence>
<evidence type="ECO:0000256" key="7">
    <source>
        <dbReference type="ARBA" id="ARBA00023136"/>
    </source>
</evidence>
<evidence type="ECO:0000256" key="6">
    <source>
        <dbReference type="ARBA" id="ARBA00022989"/>
    </source>
</evidence>
<keyword evidence="5 8" id="KW-0812">Transmembrane</keyword>
<dbReference type="Pfam" id="PF01594">
    <property type="entry name" value="AI-2E_transport"/>
    <property type="match status" value="1"/>
</dbReference>
<keyword evidence="4" id="KW-1003">Cell membrane</keyword>
<dbReference type="Proteomes" id="UP000190285">
    <property type="component" value="Unassembled WGS sequence"/>
</dbReference>
<feature type="transmembrane region" description="Helical" evidence="8">
    <location>
        <begin position="275"/>
        <end position="302"/>
    </location>
</feature>
<accession>A0A1T5LM13</accession>
<dbReference type="RefSeq" id="WP_079492735.1">
    <property type="nucleotide sequence ID" value="NZ_FUZT01000007.1"/>
</dbReference>
<feature type="transmembrane region" description="Helical" evidence="8">
    <location>
        <begin position="41"/>
        <end position="67"/>
    </location>
</feature>
<feature type="transmembrane region" description="Helical" evidence="8">
    <location>
        <begin position="12"/>
        <end position="35"/>
    </location>
</feature>
<keyword evidence="3" id="KW-0813">Transport</keyword>
<dbReference type="GO" id="GO:0005886">
    <property type="term" value="C:plasma membrane"/>
    <property type="evidence" value="ECO:0007669"/>
    <property type="project" value="UniProtKB-SubCell"/>
</dbReference>
<feature type="transmembrane region" description="Helical" evidence="8">
    <location>
        <begin position="180"/>
        <end position="206"/>
    </location>
</feature>
<dbReference type="InterPro" id="IPR002549">
    <property type="entry name" value="AI-2E-like"/>
</dbReference>
<comment type="subcellular location">
    <subcellularLocation>
        <location evidence="1">Cell membrane</location>
        <topology evidence="1">Multi-pass membrane protein</topology>
    </subcellularLocation>
</comment>
<keyword evidence="7 8" id="KW-0472">Membrane</keyword>
<dbReference type="OrthoDB" id="9793390at2"/>
<feature type="transmembrane region" description="Helical" evidence="8">
    <location>
        <begin position="88"/>
        <end position="112"/>
    </location>
</feature>
<organism evidence="9 10">
    <name type="scientific">Maledivibacter halophilus</name>
    <dbReference type="NCBI Taxonomy" id="36842"/>
    <lineage>
        <taxon>Bacteria</taxon>
        <taxon>Bacillati</taxon>
        <taxon>Bacillota</taxon>
        <taxon>Clostridia</taxon>
        <taxon>Peptostreptococcales</taxon>
        <taxon>Caminicellaceae</taxon>
        <taxon>Maledivibacter</taxon>
    </lineage>
</organism>
<evidence type="ECO:0000256" key="2">
    <source>
        <dbReference type="ARBA" id="ARBA00009773"/>
    </source>
</evidence>
<evidence type="ECO:0000256" key="5">
    <source>
        <dbReference type="ARBA" id="ARBA00022692"/>
    </source>
</evidence>
<name>A0A1T5LM13_9FIRM</name>
<evidence type="ECO:0000256" key="4">
    <source>
        <dbReference type="ARBA" id="ARBA00022475"/>
    </source>
</evidence>
<feature type="transmembrane region" description="Helical" evidence="8">
    <location>
        <begin position="340"/>
        <end position="373"/>
    </location>
</feature>
<evidence type="ECO:0000256" key="8">
    <source>
        <dbReference type="SAM" id="Phobius"/>
    </source>
</evidence>
<dbReference type="EMBL" id="FUZT01000007">
    <property type="protein sequence ID" value="SKC76865.1"/>
    <property type="molecule type" value="Genomic_DNA"/>
</dbReference>
<proteinExistence type="inferred from homology"/>
<feature type="transmembrane region" description="Helical" evidence="8">
    <location>
        <begin position="309"/>
        <end position="328"/>
    </location>
</feature>
<evidence type="ECO:0000256" key="1">
    <source>
        <dbReference type="ARBA" id="ARBA00004651"/>
    </source>
</evidence>
<evidence type="ECO:0000313" key="9">
    <source>
        <dbReference type="EMBL" id="SKC76865.1"/>
    </source>
</evidence>
<protein>
    <submittedName>
        <fullName evidence="9">Predicted PurR-regulated permease PerM</fullName>
    </submittedName>
</protein>
<dbReference type="AlphaFoldDB" id="A0A1T5LM13"/>
<evidence type="ECO:0000313" key="10">
    <source>
        <dbReference type="Proteomes" id="UP000190285"/>
    </source>
</evidence>
<dbReference type="STRING" id="36842.SAMN02194393_03050"/>
<comment type="similarity">
    <text evidence="2">Belongs to the autoinducer-2 exporter (AI-2E) (TC 2.A.86) family.</text>
</comment>
<dbReference type="PANTHER" id="PTHR21716">
    <property type="entry name" value="TRANSMEMBRANE PROTEIN"/>
    <property type="match status" value="1"/>
</dbReference>
<keyword evidence="6 8" id="KW-1133">Transmembrane helix</keyword>
<sequence length="387" mass="43829">MQIDKQSAKNIIGISFFIILLYWGINNLSIIANMLQKTLGYISPFLIGLCIAFILNIPMRPIENWIIKILKTKKVKRKQSKQFSYKSIRSISIVLTLIVFLCVIFLVMFIVIPEISRTIKSIKDILPNSIQSIQQYLNKIDIKMPLIVKQAELMGINIENINKAFLTFIENASIYVVDSFISIIGSIFSSLLNFFLGLVFSFYVLINKEKLANQGKYVLDAFLSKRRSNQIISVLTLTNKTFINFFTGQFVDALILGGLFWIGMTIFRFPYAMMISVLIAFTALIPVFGAFIGCAVGTFLILVSNPMQAVWFIVFFLIIQQIEGNFIYPKIVGSSVGLPPMWVLVAVTLGGSIMGVFGMLIFIPITSVLYNLFKETVKKRLKEKHNK</sequence>
<feature type="transmembrane region" description="Helical" evidence="8">
    <location>
        <begin position="250"/>
        <end position="269"/>
    </location>
</feature>
<dbReference type="PANTHER" id="PTHR21716:SF53">
    <property type="entry name" value="PERMEASE PERM-RELATED"/>
    <property type="match status" value="1"/>
</dbReference>
<gene>
    <name evidence="9" type="ORF">SAMN02194393_03050</name>
</gene>